<feature type="signal peptide" evidence="3">
    <location>
        <begin position="1"/>
        <end position="24"/>
    </location>
</feature>
<feature type="coiled-coil region" evidence="1">
    <location>
        <begin position="620"/>
        <end position="685"/>
    </location>
</feature>
<sequence>MFRIRLRAAVAFVAGLIVSAPASAQPAERPVPPAALPVVPPTATAFVTLKVADLVMHPDLKPVLAQLAKQPDALAGVSELIGVSPLELDRVTLFWPRLGRDGPDPVLVATTVEPFNEARVLKALQARPVFGADERFPATGPGRREASEPLFHRLDRGPFATLLLTDERTLVFLPGRGAADVTALAFLNAHLKKGAKGPLTAALATAGAHTFAAGVYLPPLFREFDGWIEPELAPYTALLGARTAVVTGDLGRGAKLNLALTFDDAAAAKRAAPVLEEGLASVAVGAEKMAGTMRDSRRPLDKAAAPLLSAFAAGMKAAGVKADGATAVAVAEVDFGSATAKALGDLLQAVQSRRAAEQRMQNLKLIGLALHNYYGSNLRLPTNVYGPKGELLLSWRVQLLPYLEQDALYRQFKLDEPWDSENNRKLIEKMPKVFQAPDRKHTQGETFYQGFVQRENAAPLKGIAGRPWLKDGEKQGWSLAAIPDGTSNTLAVVEAGEGVVWTKPDDLPFGGAVPALGEKGWDRTPALLFDGSVFLLPTTLRPEMFWPRVTIDGGEVLPDLENERRVPFVQRPASDVKRPATTQAEPPKPASTKELEPLPLPKKVVERGTRESLAVKVAALQAQERAAVLLKEATARLRERLEKSGAPIVEIERVEAVYVEALARLEAVRRELTAAVEALKAAQKKAPQK</sequence>
<organism evidence="5 6">
    <name type="scientific">Gemmata obscuriglobus</name>
    <dbReference type="NCBI Taxonomy" id="114"/>
    <lineage>
        <taxon>Bacteria</taxon>
        <taxon>Pseudomonadati</taxon>
        <taxon>Planctomycetota</taxon>
        <taxon>Planctomycetia</taxon>
        <taxon>Gemmatales</taxon>
        <taxon>Gemmataceae</taxon>
        <taxon>Gemmata</taxon>
    </lineage>
</organism>
<protein>
    <submittedName>
        <fullName evidence="5">DUF1559 domain-containing protein</fullName>
    </submittedName>
</protein>
<gene>
    <name evidence="5" type="ORF">C1280_12560</name>
</gene>
<feature type="region of interest" description="Disordered" evidence="2">
    <location>
        <begin position="569"/>
        <end position="599"/>
    </location>
</feature>
<keyword evidence="6" id="KW-1185">Reference proteome</keyword>
<dbReference type="PANTHER" id="PTHR30093">
    <property type="entry name" value="GENERAL SECRETION PATHWAY PROTEIN G"/>
    <property type="match status" value="1"/>
</dbReference>
<accession>A0A2Z3H0B5</accession>
<feature type="domain" description="DUF1559" evidence="4">
    <location>
        <begin position="359"/>
        <end position="502"/>
    </location>
</feature>
<dbReference type="OrthoDB" id="285651at2"/>
<dbReference type="InterPro" id="IPR011453">
    <property type="entry name" value="DUF1559"/>
</dbReference>
<evidence type="ECO:0000256" key="3">
    <source>
        <dbReference type="SAM" id="SignalP"/>
    </source>
</evidence>
<reference evidence="5 6" key="1">
    <citation type="submission" date="2018-01" db="EMBL/GenBank/DDBJ databases">
        <title>G. obscuriglobus.</title>
        <authorList>
            <person name="Franke J."/>
            <person name="Blomberg W."/>
            <person name="Selmecki A."/>
        </authorList>
    </citation>
    <scope>NUCLEOTIDE SEQUENCE [LARGE SCALE GENOMIC DNA]</scope>
    <source>
        <strain evidence="5 6">DSM 5831</strain>
    </source>
</reference>
<dbReference type="EMBL" id="CP025958">
    <property type="protein sequence ID" value="AWM37742.1"/>
    <property type="molecule type" value="Genomic_DNA"/>
</dbReference>
<evidence type="ECO:0000313" key="6">
    <source>
        <dbReference type="Proteomes" id="UP000245802"/>
    </source>
</evidence>
<proteinExistence type="predicted"/>
<keyword evidence="3" id="KW-0732">Signal</keyword>
<evidence type="ECO:0000313" key="5">
    <source>
        <dbReference type="EMBL" id="AWM37742.1"/>
    </source>
</evidence>
<feature type="chain" id="PRO_5016332929" evidence="3">
    <location>
        <begin position="25"/>
        <end position="689"/>
    </location>
</feature>
<keyword evidence="1" id="KW-0175">Coiled coil</keyword>
<dbReference type="AlphaFoldDB" id="A0A2Z3H0B5"/>
<dbReference type="PANTHER" id="PTHR30093:SF2">
    <property type="entry name" value="TYPE II SECRETION SYSTEM PROTEIN H"/>
    <property type="match status" value="1"/>
</dbReference>
<evidence type="ECO:0000256" key="1">
    <source>
        <dbReference type="SAM" id="Coils"/>
    </source>
</evidence>
<evidence type="ECO:0000256" key="2">
    <source>
        <dbReference type="SAM" id="MobiDB-lite"/>
    </source>
</evidence>
<dbReference type="KEGG" id="gog:C1280_12560"/>
<evidence type="ECO:0000259" key="4">
    <source>
        <dbReference type="Pfam" id="PF07596"/>
    </source>
</evidence>
<dbReference type="Proteomes" id="UP000245802">
    <property type="component" value="Chromosome"/>
</dbReference>
<name>A0A2Z3H0B5_9BACT</name>
<dbReference type="Pfam" id="PF07596">
    <property type="entry name" value="SBP_bac_10"/>
    <property type="match status" value="1"/>
</dbReference>